<evidence type="ECO:0000259" key="8">
    <source>
        <dbReference type="PROSITE" id="PS50016"/>
    </source>
</evidence>
<dbReference type="SMART" id="SM00249">
    <property type="entry name" value="PHD"/>
    <property type="match status" value="1"/>
</dbReference>
<evidence type="ECO:0000256" key="4">
    <source>
        <dbReference type="ARBA" id="ARBA00022833"/>
    </source>
</evidence>
<dbReference type="PROSITE" id="PS01359">
    <property type="entry name" value="ZF_PHD_1"/>
    <property type="match status" value="1"/>
</dbReference>
<feature type="region of interest" description="Disordered" evidence="7">
    <location>
        <begin position="112"/>
        <end position="351"/>
    </location>
</feature>
<feature type="compositionally biased region" description="Acidic residues" evidence="7">
    <location>
        <begin position="169"/>
        <end position="202"/>
    </location>
</feature>
<feature type="compositionally biased region" description="Pro residues" evidence="7">
    <location>
        <begin position="847"/>
        <end position="872"/>
    </location>
</feature>
<organism evidence="9 10">
    <name type="scientific">Cutaneotrichosporon spelunceum</name>
    <dbReference type="NCBI Taxonomy" id="1672016"/>
    <lineage>
        <taxon>Eukaryota</taxon>
        <taxon>Fungi</taxon>
        <taxon>Dikarya</taxon>
        <taxon>Basidiomycota</taxon>
        <taxon>Agaricomycotina</taxon>
        <taxon>Tremellomycetes</taxon>
        <taxon>Trichosporonales</taxon>
        <taxon>Trichosporonaceae</taxon>
        <taxon>Cutaneotrichosporon</taxon>
    </lineage>
</organism>
<evidence type="ECO:0000256" key="5">
    <source>
        <dbReference type="ARBA" id="ARBA00023242"/>
    </source>
</evidence>
<dbReference type="Gene3D" id="3.30.40.10">
    <property type="entry name" value="Zinc/RING finger domain, C3HC4 (zinc finger)"/>
    <property type="match status" value="1"/>
</dbReference>
<keyword evidence="3 6" id="KW-0863">Zinc-finger</keyword>
<dbReference type="PROSITE" id="PS50016">
    <property type="entry name" value="ZF_PHD_2"/>
    <property type="match status" value="1"/>
</dbReference>
<dbReference type="InterPro" id="IPR012921">
    <property type="entry name" value="SPOC_C"/>
</dbReference>
<gene>
    <name evidence="9" type="ORF">CspeluHIS016_0209380</name>
</gene>
<comment type="subcellular location">
    <subcellularLocation>
        <location evidence="1">Nucleus</location>
    </subcellularLocation>
</comment>
<accession>A0AAD3YBG1</accession>
<protein>
    <recommendedName>
        <fullName evidence="8">PHD-type domain-containing protein</fullName>
    </recommendedName>
</protein>
<dbReference type="InterPro" id="IPR011011">
    <property type="entry name" value="Znf_FYVE_PHD"/>
</dbReference>
<dbReference type="EMBL" id="BTCM01000002">
    <property type="protein sequence ID" value="GMK55882.1"/>
    <property type="molecule type" value="Genomic_DNA"/>
</dbReference>
<feature type="region of interest" description="Disordered" evidence="7">
    <location>
        <begin position="1"/>
        <end position="52"/>
    </location>
</feature>
<dbReference type="CDD" id="cd21538">
    <property type="entry name" value="SPOC_TFIIS"/>
    <property type="match status" value="1"/>
</dbReference>
<feature type="compositionally biased region" description="Basic residues" evidence="7">
    <location>
        <begin position="256"/>
        <end position="269"/>
    </location>
</feature>
<dbReference type="PANTHER" id="PTHR46174:SF1">
    <property type="entry name" value="CXXC-TYPE ZINC FINGER PROTEIN 1"/>
    <property type="match status" value="1"/>
</dbReference>
<feature type="region of interest" description="Disordered" evidence="7">
    <location>
        <begin position="490"/>
        <end position="570"/>
    </location>
</feature>
<dbReference type="InterPro" id="IPR019787">
    <property type="entry name" value="Znf_PHD-finger"/>
</dbReference>
<dbReference type="PANTHER" id="PTHR46174">
    <property type="entry name" value="CXXC-TYPE ZINC FINGER PROTEIN 1"/>
    <property type="match status" value="1"/>
</dbReference>
<evidence type="ECO:0000256" key="2">
    <source>
        <dbReference type="ARBA" id="ARBA00022723"/>
    </source>
</evidence>
<dbReference type="Pfam" id="PF07744">
    <property type="entry name" value="SPOC"/>
    <property type="match status" value="1"/>
</dbReference>
<evidence type="ECO:0000313" key="10">
    <source>
        <dbReference type="Proteomes" id="UP001222932"/>
    </source>
</evidence>
<dbReference type="InterPro" id="IPR001965">
    <property type="entry name" value="Znf_PHD"/>
</dbReference>
<evidence type="ECO:0000256" key="7">
    <source>
        <dbReference type="SAM" id="MobiDB-lite"/>
    </source>
</evidence>
<feature type="compositionally biased region" description="Acidic residues" evidence="7">
    <location>
        <begin position="127"/>
        <end position="137"/>
    </location>
</feature>
<dbReference type="GO" id="GO:0048188">
    <property type="term" value="C:Set1C/COMPASS complex"/>
    <property type="evidence" value="ECO:0007669"/>
    <property type="project" value="InterPro"/>
</dbReference>
<feature type="region of interest" description="Disordered" evidence="7">
    <location>
        <begin position="788"/>
        <end position="819"/>
    </location>
</feature>
<dbReference type="Proteomes" id="UP001222932">
    <property type="component" value="Unassembled WGS sequence"/>
</dbReference>
<evidence type="ECO:0000256" key="1">
    <source>
        <dbReference type="ARBA" id="ARBA00004123"/>
    </source>
</evidence>
<dbReference type="InterPro" id="IPR013083">
    <property type="entry name" value="Znf_RING/FYVE/PHD"/>
</dbReference>
<keyword evidence="4" id="KW-0862">Zinc</keyword>
<reference evidence="9" key="1">
    <citation type="journal article" date="2023" name="BMC Genomics">
        <title>Chromosome-level genome assemblies of Cutaneotrichosporon spp. (Trichosporonales, Basidiomycota) reveal imbalanced evolution between nucleotide sequences and chromosome synteny.</title>
        <authorList>
            <person name="Kobayashi Y."/>
            <person name="Kayamori A."/>
            <person name="Aoki K."/>
            <person name="Shiwa Y."/>
            <person name="Matsutani M."/>
            <person name="Fujita N."/>
            <person name="Sugita T."/>
            <person name="Iwasaki W."/>
            <person name="Tanaka N."/>
            <person name="Takashima M."/>
        </authorList>
    </citation>
    <scope>NUCLEOTIDE SEQUENCE</scope>
    <source>
        <strain evidence="9">HIS016</strain>
    </source>
</reference>
<feature type="compositionally biased region" description="Basic and acidic residues" evidence="7">
    <location>
        <begin position="490"/>
        <end position="502"/>
    </location>
</feature>
<evidence type="ECO:0000256" key="3">
    <source>
        <dbReference type="ARBA" id="ARBA00022771"/>
    </source>
</evidence>
<feature type="compositionally biased region" description="Acidic residues" evidence="7">
    <location>
        <begin position="226"/>
        <end position="237"/>
    </location>
</feature>
<dbReference type="Pfam" id="PF00628">
    <property type="entry name" value="PHD"/>
    <property type="match status" value="1"/>
</dbReference>
<feature type="compositionally biased region" description="Basic and acidic residues" evidence="7">
    <location>
        <begin position="880"/>
        <end position="897"/>
    </location>
</feature>
<feature type="domain" description="PHD-type" evidence="8">
    <location>
        <begin position="55"/>
        <end position="104"/>
    </location>
</feature>
<reference evidence="9" key="2">
    <citation type="submission" date="2023-06" db="EMBL/GenBank/DDBJ databases">
        <authorList>
            <person name="Kobayashi Y."/>
            <person name="Kayamori A."/>
            <person name="Aoki K."/>
            <person name="Shiwa Y."/>
            <person name="Fujita N."/>
            <person name="Sugita T."/>
            <person name="Iwasaki W."/>
            <person name="Tanaka N."/>
            <person name="Takashima M."/>
        </authorList>
    </citation>
    <scope>NUCLEOTIDE SEQUENCE</scope>
    <source>
        <strain evidence="9">HIS016</strain>
    </source>
</reference>
<dbReference type="InterPro" id="IPR037869">
    <property type="entry name" value="Spp1/CFP1"/>
</dbReference>
<dbReference type="SUPFAM" id="SSF57903">
    <property type="entry name" value="FYVE/PHD zinc finger"/>
    <property type="match status" value="1"/>
</dbReference>
<feature type="compositionally biased region" description="Basic and acidic residues" evidence="7">
    <location>
        <begin position="306"/>
        <end position="332"/>
    </location>
</feature>
<keyword evidence="5" id="KW-0539">Nucleus</keyword>
<feature type="compositionally biased region" description="Polar residues" evidence="7">
    <location>
        <begin position="333"/>
        <end position="344"/>
    </location>
</feature>
<evidence type="ECO:0000313" key="9">
    <source>
        <dbReference type="EMBL" id="GMK55882.1"/>
    </source>
</evidence>
<evidence type="ECO:0000256" key="6">
    <source>
        <dbReference type="PROSITE-ProRule" id="PRU00146"/>
    </source>
</evidence>
<dbReference type="AlphaFoldDB" id="A0AAD3YBG1"/>
<dbReference type="GO" id="GO:0008270">
    <property type="term" value="F:zinc ion binding"/>
    <property type="evidence" value="ECO:0007669"/>
    <property type="project" value="UniProtKB-KW"/>
</dbReference>
<keyword evidence="2" id="KW-0479">Metal-binding</keyword>
<dbReference type="GO" id="GO:0045893">
    <property type="term" value="P:positive regulation of DNA-templated transcription"/>
    <property type="evidence" value="ECO:0007669"/>
    <property type="project" value="TreeGrafter"/>
</dbReference>
<name>A0AAD3YBG1_9TREE</name>
<comment type="caution">
    <text evidence="9">The sequence shown here is derived from an EMBL/GenBank/DDBJ whole genome shotgun (WGS) entry which is preliminary data.</text>
</comment>
<feature type="compositionally biased region" description="Basic and acidic residues" evidence="7">
    <location>
        <begin position="283"/>
        <end position="298"/>
    </location>
</feature>
<keyword evidence="10" id="KW-1185">Reference proteome</keyword>
<proteinExistence type="predicted"/>
<feature type="compositionally biased region" description="Basic residues" evidence="7">
    <location>
        <begin position="142"/>
        <end position="163"/>
    </location>
</feature>
<feature type="region of interest" description="Disordered" evidence="7">
    <location>
        <begin position="844"/>
        <end position="989"/>
    </location>
</feature>
<sequence>MTDPAPTRTSTRVRTKSARALESEGTEALIAAQGPARATRSKAPREKVAPKPKKSKYCLCKEYRTGPMIECNECGNWFHFSCVELTDEEAEKIHNWVCTECAQRTGSKTTYIHDISSFPSPVPPSDAELEAEAEAEEPQSKRNTRRAASKRKAPRRTTTRAKKAKVEEPGPDLEPEPEPEPELDVEGEDNDEDGDGDDEEDGAASSVESVSTPGACDELVKGDADEYKDEGEKEDDHEDRMVGHEVSPSLPPAKSLARRGVRGRSKSPVKRAGTPSPVNAIEQEAKEETNERAEDGPKGRTATPTKGHEKGKEPSHEHQPRASKRLSIDTRRGSGSTKLSTPARRSSAHVKLKGALPAARAYVLGQFTKIASGLFGDKLDASGAAQWGKDAEAALFAHFKEGPNAVAGNRYKAQFTLLSSSLPKTRAAVKAAIVDGSTPPDKVALLNAEDLATDEQLAELEAQRAESLRQAVRIEPEFISVRIGRDGLEEIEREKTPDSPELKEEEELACTSQVDEQRARGTATPEPPKAAAESPRSPGSPFMRRRSSISTPLSPLARRTSFSHSGSPVVAHRSSVEFASAWGTSTKVAEDYDMEQDQDAIDLSDLATGDVNYDDGLDGPEAHPMAEFFSRPVVWSGGISNPAEESAIIPSVVMRQAAGRGLPVESFRALLPQATIAIAGRVPSVSSLQYLSDRRLDGTKELVTVALTLGPKATTDERKAWGAILNFHLQRDRHAVFHPNTNARELYLVPVRAADRTPELFDTFDAFALPKDARDEAVMLGVFVTQRVSPGRSPTEPNPVSRSLARPPPQAQPSDPLEPAAPVFQNAQLQALMSSLNPAAIAAASAPRPPHAGMPMPPFPPSYGPGPGPPRPDYSSYQPDRPRPRADHAADYHHDRIPAYNQPGYSPEYRPDYQFRPTPTRPYGVPQPSPYGVTQGYHPPLRPQAGHASPPPPGGRSPATGMRSESNRAPPGGSRGGPQRGRGRGRRRW</sequence>
<dbReference type="InterPro" id="IPR019786">
    <property type="entry name" value="Zinc_finger_PHD-type_CS"/>
</dbReference>